<sequence length="70" mass="7978">MEGRYRAPARLGGRQETPPAARDVPGGIDVARSPRRLPYGPIRTRSDRPRHWTLRLPPRAPWVVTASRLR</sequence>
<name>A0A6J4VCK0_9BACT</name>
<evidence type="ECO:0000256" key="1">
    <source>
        <dbReference type="SAM" id="MobiDB-lite"/>
    </source>
</evidence>
<dbReference type="AlphaFoldDB" id="A0A6J4VCK0"/>
<protein>
    <submittedName>
        <fullName evidence="2">Uncharacterized protein</fullName>
    </submittedName>
</protein>
<evidence type="ECO:0000313" key="2">
    <source>
        <dbReference type="EMBL" id="CAA9573376.1"/>
    </source>
</evidence>
<dbReference type="EMBL" id="CADCWG010000279">
    <property type="protein sequence ID" value="CAA9573376.1"/>
    <property type="molecule type" value="Genomic_DNA"/>
</dbReference>
<gene>
    <name evidence="2" type="ORF">AVDCRST_MAG49-3877</name>
</gene>
<proteinExistence type="predicted"/>
<organism evidence="2">
    <name type="scientific">uncultured Thermomicrobiales bacterium</name>
    <dbReference type="NCBI Taxonomy" id="1645740"/>
    <lineage>
        <taxon>Bacteria</taxon>
        <taxon>Pseudomonadati</taxon>
        <taxon>Thermomicrobiota</taxon>
        <taxon>Thermomicrobia</taxon>
        <taxon>Thermomicrobiales</taxon>
        <taxon>environmental samples</taxon>
    </lineage>
</organism>
<feature type="region of interest" description="Disordered" evidence="1">
    <location>
        <begin position="1"/>
        <end position="47"/>
    </location>
</feature>
<reference evidence="2" key="1">
    <citation type="submission" date="2020-02" db="EMBL/GenBank/DDBJ databases">
        <authorList>
            <person name="Meier V. D."/>
        </authorList>
    </citation>
    <scope>NUCLEOTIDE SEQUENCE</scope>
    <source>
        <strain evidence="2">AVDCRST_MAG49</strain>
    </source>
</reference>
<accession>A0A6J4VCK0</accession>